<protein>
    <submittedName>
        <fullName evidence="1">Uncharacterized protein</fullName>
    </submittedName>
</protein>
<organism evidence="1 2">
    <name type="scientific">Paenibacillus odorifer</name>
    <dbReference type="NCBI Taxonomy" id="189426"/>
    <lineage>
        <taxon>Bacteria</taxon>
        <taxon>Bacillati</taxon>
        <taxon>Bacillota</taxon>
        <taxon>Bacilli</taxon>
        <taxon>Bacillales</taxon>
        <taxon>Paenibacillaceae</taxon>
        <taxon>Paenibacillus</taxon>
    </lineage>
</organism>
<dbReference type="EMBL" id="MPTC01000003">
    <property type="protein sequence ID" value="OMD43018.1"/>
    <property type="molecule type" value="Genomic_DNA"/>
</dbReference>
<dbReference type="RefSeq" id="WP_076117676.1">
    <property type="nucleotide sequence ID" value="NZ_MPTC01000003.1"/>
</dbReference>
<dbReference type="AlphaFoldDB" id="A0A1R0Y6Q4"/>
<gene>
    <name evidence="1" type="ORF">BSK52_05830</name>
</gene>
<dbReference type="Proteomes" id="UP000187439">
    <property type="component" value="Unassembled WGS sequence"/>
</dbReference>
<comment type="caution">
    <text evidence="1">The sequence shown here is derived from an EMBL/GenBank/DDBJ whole genome shotgun (WGS) entry which is preliminary data.</text>
</comment>
<evidence type="ECO:0000313" key="2">
    <source>
        <dbReference type="Proteomes" id="UP000187439"/>
    </source>
</evidence>
<proteinExistence type="predicted"/>
<evidence type="ECO:0000313" key="1">
    <source>
        <dbReference type="EMBL" id="OMD43018.1"/>
    </source>
</evidence>
<sequence>MSRQKLDDYNKKKLRQIRISDAEMDYLGNPDSAWIRQALLEKRDIELKLKRLKEEKRSCLSLGKSMLERHAYHDMYSEEQKQETVINLLLNYFNVFSRPLEKIRQKQIDKENIQ</sequence>
<name>A0A1R0Y6Q4_9BACL</name>
<accession>A0A1R0Y6Q4</accession>
<reference evidence="1 2" key="1">
    <citation type="submission" date="2016-10" db="EMBL/GenBank/DDBJ databases">
        <title>Paenibacillus species isolates.</title>
        <authorList>
            <person name="Beno S.M."/>
        </authorList>
    </citation>
    <scope>NUCLEOTIDE SEQUENCE [LARGE SCALE GENOMIC DNA]</scope>
    <source>
        <strain evidence="1 2">FSL H7-0710</strain>
    </source>
</reference>